<dbReference type="InterPro" id="IPR052175">
    <property type="entry name" value="ComplexI-like_HydComp"/>
</dbReference>
<gene>
    <name evidence="10" type="ordered locus">Gura_4066</name>
</gene>
<dbReference type="EMBL" id="CP000698">
    <property type="protein sequence ID" value="ABQ28210.1"/>
    <property type="molecule type" value="Genomic_DNA"/>
</dbReference>
<evidence type="ECO:0000256" key="1">
    <source>
        <dbReference type="ARBA" id="ARBA00004651"/>
    </source>
</evidence>
<evidence type="ECO:0000313" key="10">
    <source>
        <dbReference type="EMBL" id="ABQ28210.1"/>
    </source>
</evidence>
<feature type="transmembrane region" description="Helical" evidence="8">
    <location>
        <begin position="650"/>
        <end position="668"/>
    </location>
</feature>
<reference evidence="10 11" key="1">
    <citation type="submission" date="2007-05" db="EMBL/GenBank/DDBJ databases">
        <title>Complete sequence of Geobacter uraniireducens Rf4.</title>
        <authorList>
            <consortium name="US DOE Joint Genome Institute"/>
            <person name="Copeland A."/>
            <person name="Lucas S."/>
            <person name="Lapidus A."/>
            <person name="Barry K."/>
            <person name="Detter J.C."/>
            <person name="Glavina del Rio T."/>
            <person name="Hammon N."/>
            <person name="Israni S."/>
            <person name="Dalin E."/>
            <person name="Tice H."/>
            <person name="Pitluck S."/>
            <person name="Chertkov O."/>
            <person name="Brettin T."/>
            <person name="Bruce D."/>
            <person name="Han C."/>
            <person name="Schmutz J."/>
            <person name="Larimer F."/>
            <person name="Land M."/>
            <person name="Hauser L."/>
            <person name="Kyrpides N."/>
            <person name="Mikhailova N."/>
            <person name="Shelobolina E."/>
            <person name="Aklujkar M."/>
            <person name="Lovley D."/>
            <person name="Richardson P."/>
        </authorList>
    </citation>
    <scope>NUCLEOTIDE SEQUENCE [LARGE SCALE GENOMIC DNA]</scope>
    <source>
        <strain evidence="10 11">Rf4</strain>
    </source>
</reference>
<feature type="transmembrane region" description="Helical" evidence="8">
    <location>
        <begin position="175"/>
        <end position="195"/>
    </location>
</feature>
<evidence type="ECO:0000256" key="4">
    <source>
        <dbReference type="ARBA" id="ARBA00022989"/>
    </source>
</evidence>
<evidence type="ECO:0000256" key="3">
    <source>
        <dbReference type="ARBA" id="ARBA00022692"/>
    </source>
</evidence>
<feature type="transmembrane region" description="Helical" evidence="8">
    <location>
        <begin position="90"/>
        <end position="111"/>
    </location>
</feature>
<evidence type="ECO:0000259" key="9">
    <source>
        <dbReference type="Pfam" id="PF00361"/>
    </source>
</evidence>
<dbReference type="PANTHER" id="PTHR42682:SF3">
    <property type="entry name" value="FORMATE HYDROGENLYASE SUBUNIT 3-RELATED"/>
    <property type="match status" value="1"/>
</dbReference>
<feature type="transmembrane region" description="Helical" evidence="8">
    <location>
        <begin position="387"/>
        <end position="408"/>
    </location>
</feature>
<feature type="transmembrane region" description="Helical" evidence="8">
    <location>
        <begin position="526"/>
        <end position="549"/>
    </location>
</feature>
<dbReference type="Pfam" id="PF00361">
    <property type="entry name" value="Proton_antipo_M"/>
    <property type="match status" value="1"/>
</dbReference>
<feature type="transmembrane region" description="Helical" evidence="8">
    <location>
        <begin position="252"/>
        <end position="274"/>
    </location>
</feature>
<dbReference type="Proteomes" id="UP000006695">
    <property type="component" value="Chromosome"/>
</dbReference>
<feature type="transmembrane region" description="Helical" evidence="8">
    <location>
        <begin position="12"/>
        <end position="32"/>
    </location>
</feature>
<keyword evidence="3 7" id="KW-0812">Transmembrane</keyword>
<proteinExistence type="predicted"/>
<feature type="transmembrane region" description="Helical" evidence="8">
    <location>
        <begin position="44"/>
        <end position="70"/>
    </location>
</feature>
<keyword evidence="2" id="KW-1003">Cell membrane</keyword>
<sequence length="669" mass="71266">MAMALGNMTDPAMLVAIGATLAALSGVPGLFLKDTPDTGQKLATALVALAALAGLSGAFIFFLHGTPVIYTISCSLPFGPCEIGLDHLSAVFLLIIFLISICCSIYATGYWPAASNQRTSRKLTFFFGLLTAALVLLVIARDSILFLMAWEVMALSAYFVLTTEDHKPEVREAGIIYMVATHTGTLALFAMFSLLKGAAASHQFSAMTAINPAPPLAAAIFCTALFGFGLKAGLMPLHIWLPSAHATAPSHISAIMSGVMIKTGIYGIIRVLSFFPQPPIWWGITLLVAGIVSAVLGVAFALGQHDLKRLLAYHSIENIGIIFMGIGVAVIGQATGQPLLTVLGMAGALLHTLNHALFKSLLFLGAGAVIHATHTREIDRMGGLAKAMPWTAILFLLGAVAICGLPPLNGFVSEYLIYLGFFGGVNTVSGPAVPAMALAAPSLALVGALAVACFVKVFGIVFLGARRSREIEPLQDAGWPMRAPMILLGALCVIIGLFPQLVARLLQPTIYSWAPTLVITGQTIPSAAPLGWITVLGLALLTLGGLLAFDFYRRIKQETVGTSGTWGCGYLKPSPRMQYSASSFAEMIVKLFAGALRPHVEKPDITGPFPQRSRFASHVPEAVLELGIVPFFKAVDERFATIRRLQHGQLHLYILYVFITLCLLLVWAM</sequence>
<dbReference type="InterPro" id="IPR003918">
    <property type="entry name" value="NADH_UbQ_OxRdtase"/>
</dbReference>
<feature type="domain" description="NADH:quinone oxidoreductase/Mrp antiporter transmembrane" evidence="9">
    <location>
        <begin position="140"/>
        <end position="418"/>
    </location>
</feature>
<accession>A5G8U2</accession>
<keyword evidence="5 10" id="KW-0560">Oxidoreductase</keyword>
<evidence type="ECO:0000313" key="11">
    <source>
        <dbReference type="Proteomes" id="UP000006695"/>
    </source>
</evidence>
<dbReference type="EC" id="1.6.99.5" evidence="10"/>
<dbReference type="GO" id="GO:0042773">
    <property type="term" value="P:ATP synthesis coupled electron transport"/>
    <property type="evidence" value="ECO:0007669"/>
    <property type="project" value="InterPro"/>
</dbReference>
<evidence type="ECO:0000256" key="2">
    <source>
        <dbReference type="ARBA" id="ARBA00022475"/>
    </source>
</evidence>
<dbReference type="PANTHER" id="PTHR42682">
    <property type="entry name" value="HYDROGENASE-4 COMPONENT F"/>
    <property type="match status" value="1"/>
</dbReference>
<feature type="transmembrane region" description="Helical" evidence="8">
    <location>
        <begin position="146"/>
        <end position="163"/>
    </location>
</feature>
<feature type="transmembrane region" description="Helical" evidence="8">
    <location>
        <begin position="443"/>
        <end position="465"/>
    </location>
</feature>
<feature type="transmembrane region" description="Helical" evidence="8">
    <location>
        <begin position="315"/>
        <end position="336"/>
    </location>
</feature>
<dbReference type="PRINTS" id="PR01437">
    <property type="entry name" value="NUOXDRDTASE4"/>
</dbReference>
<protein>
    <submittedName>
        <fullName evidence="10">NADH dehydrogenase (Quinone)</fullName>
        <ecNumber evidence="10">1.6.99.5</ecNumber>
    </submittedName>
</protein>
<organism evidence="10 11">
    <name type="scientific">Geotalea uraniireducens (strain Rf4)</name>
    <name type="common">Geobacter uraniireducens</name>
    <dbReference type="NCBI Taxonomy" id="351605"/>
    <lineage>
        <taxon>Bacteria</taxon>
        <taxon>Pseudomonadati</taxon>
        <taxon>Thermodesulfobacteriota</taxon>
        <taxon>Desulfuromonadia</taxon>
        <taxon>Geobacterales</taxon>
        <taxon>Geobacteraceae</taxon>
        <taxon>Geotalea</taxon>
    </lineage>
</organism>
<dbReference type="InterPro" id="IPR001750">
    <property type="entry name" value="ND/Mrp_TM"/>
</dbReference>
<comment type="subcellular location">
    <subcellularLocation>
        <location evidence="1">Cell membrane</location>
        <topology evidence="1">Multi-pass membrane protein</topology>
    </subcellularLocation>
    <subcellularLocation>
        <location evidence="7">Membrane</location>
        <topology evidence="7">Multi-pass membrane protein</topology>
    </subcellularLocation>
</comment>
<dbReference type="GO" id="GO:0008137">
    <property type="term" value="F:NADH dehydrogenase (ubiquinone) activity"/>
    <property type="evidence" value="ECO:0007669"/>
    <property type="project" value="InterPro"/>
</dbReference>
<feature type="transmembrane region" description="Helical" evidence="8">
    <location>
        <begin position="486"/>
        <end position="506"/>
    </location>
</feature>
<keyword evidence="6 8" id="KW-0472">Membrane</keyword>
<dbReference type="RefSeq" id="WP_011940847.1">
    <property type="nucleotide sequence ID" value="NC_009483.1"/>
</dbReference>
<keyword evidence="11" id="KW-1185">Reference proteome</keyword>
<evidence type="ECO:0000256" key="6">
    <source>
        <dbReference type="ARBA" id="ARBA00023136"/>
    </source>
</evidence>
<dbReference type="AlphaFoldDB" id="A5G8U2"/>
<feature type="transmembrane region" description="Helical" evidence="8">
    <location>
        <begin position="280"/>
        <end position="303"/>
    </location>
</feature>
<name>A5G8U2_GEOUR</name>
<evidence type="ECO:0000256" key="8">
    <source>
        <dbReference type="SAM" id="Phobius"/>
    </source>
</evidence>
<keyword evidence="4 8" id="KW-1133">Transmembrane helix</keyword>
<dbReference type="GO" id="GO:0005886">
    <property type="term" value="C:plasma membrane"/>
    <property type="evidence" value="ECO:0007669"/>
    <property type="project" value="UniProtKB-SubCell"/>
</dbReference>
<dbReference type="GO" id="GO:0016491">
    <property type="term" value="F:oxidoreductase activity"/>
    <property type="evidence" value="ECO:0007669"/>
    <property type="project" value="UniProtKB-KW"/>
</dbReference>
<dbReference type="HOGENOM" id="CLU_007100_8_1_7"/>
<feature type="transmembrane region" description="Helical" evidence="8">
    <location>
        <begin position="215"/>
        <end position="240"/>
    </location>
</feature>
<dbReference type="KEGG" id="gur:Gura_4066"/>
<evidence type="ECO:0000256" key="5">
    <source>
        <dbReference type="ARBA" id="ARBA00023002"/>
    </source>
</evidence>
<feature type="transmembrane region" description="Helical" evidence="8">
    <location>
        <begin position="123"/>
        <end position="140"/>
    </location>
</feature>
<evidence type="ECO:0000256" key="7">
    <source>
        <dbReference type="RuleBase" id="RU000320"/>
    </source>
</evidence>
<feature type="transmembrane region" description="Helical" evidence="8">
    <location>
        <begin position="356"/>
        <end position="375"/>
    </location>
</feature>
<dbReference type="STRING" id="351605.Gura_4066"/>